<feature type="domain" description="Helicase ATP-binding" evidence="6">
    <location>
        <begin position="113"/>
        <end position="295"/>
    </location>
</feature>
<dbReference type="SMART" id="SM00487">
    <property type="entry name" value="DEXDc"/>
    <property type="match status" value="1"/>
</dbReference>
<keyword evidence="1" id="KW-0547">Nucleotide-binding</keyword>
<dbReference type="InterPro" id="IPR000330">
    <property type="entry name" value="SNF2_N"/>
</dbReference>
<sequence>MTTLPFDIGSKVRCRNQVWEIIKISHNQDGTWTVRMFPDNGGRPQPFLYPLTAIEPIATATDHLFASRIDHIDHYRLLTNATRLSLVYEYDKLLSISNSKIVPEPYQLLAVKQVMESLRQRFLIADDVGLGKTIEAGLIMQELAARKRGDRVLIVVPAALQDQWQKEMQRHFFRSFTIYNRHTMLAVRQLVDENLNPWLARNTIITSIDWIKPEYEGSGGARRNVNPSFDQLMQVERRWDLVIIDESHYVSTDSNRAEFARAIQARCDSLLLVTATPHSGKPEHFFNLLNLIDPFMFAQVEDLDRPDARERVDKIMIRRGKETIFERNEQGDLVKKFREREPHPIEIEFSPAERALYEAVTDYTSEGWVTLSRKRAITASERNIGRFLLTLVQQRMVSSIFALRETLARRIESVIEERTTARLAADRTQIQQLLKEYSSGGFMEDDDREMIERYLETRRMQVVYADRTTEVKRLRGLMQQADALIASGQDSKLQWLTSFLQQLLAHDPTEKVIVFTQYRDTLDYLKRHLTGLWFLGPQRMVEIHGGMVLGTNDAEVGSKLYAERRFNDPDTRLLLATDAASEGLNLQRHCHIMVNYELPWNPNRLEQRIGRIHRYGQRRTVQVYNLMVKDSKEAEIFKTLQERIETIRRQLGTMAEVLGVLDRVPLDELILRVLDRSIDKAQAVAITEHELQRLDELVQSLRQTHFLSGVRQFAQAEIDSAEHAMATAREAIPQYTDVQAFVETFLRVYGDAGSGEKDGRKLHATAHKGVYRLRVPSVIQDDKVPKQLERLTFQREIANRDWVSHEAPDLLAFGHPLLERMVHYCRVTRAADLGGKLSYIVADYAGLPGIVFNFLLRFEDQKGRVIREELEPVFVDRDAIVQPLLGRQLYLAPTMPQAQLSEHTLEALRSRFAELCTTAENYIRSQYQIYYTRVEQARQLEIQVLLEDLERFDRGVRELLQGRLHQLQGGLQAALFEEMYDAPTRGQRTRVENELRSHTHRMEERRREIERMQLGAFPAPELLNMVIVTPT</sequence>
<dbReference type="Proteomes" id="UP001193081">
    <property type="component" value="Unassembled WGS sequence"/>
</dbReference>
<evidence type="ECO:0000256" key="5">
    <source>
        <dbReference type="SAM" id="Coils"/>
    </source>
</evidence>
<dbReference type="CDD" id="cd18793">
    <property type="entry name" value="SF2_C_SNF"/>
    <property type="match status" value="1"/>
</dbReference>
<dbReference type="EMBL" id="SIJK02000017">
    <property type="protein sequence ID" value="MBP1466248.1"/>
    <property type="molecule type" value="Genomic_DNA"/>
</dbReference>
<dbReference type="InterPro" id="IPR057342">
    <property type="entry name" value="DEXDc_RapA"/>
</dbReference>
<evidence type="ECO:0000256" key="2">
    <source>
        <dbReference type="ARBA" id="ARBA00022801"/>
    </source>
</evidence>
<evidence type="ECO:0000259" key="6">
    <source>
        <dbReference type="PROSITE" id="PS51192"/>
    </source>
</evidence>
<dbReference type="Gene3D" id="3.40.50.300">
    <property type="entry name" value="P-loop containing nucleotide triphosphate hydrolases"/>
    <property type="match status" value="1"/>
</dbReference>
<dbReference type="PROSITE" id="PS51194">
    <property type="entry name" value="HELICASE_CTER"/>
    <property type="match status" value="1"/>
</dbReference>
<dbReference type="PANTHER" id="PTHR45766">
    <property type="entry name" value="DNA ANNEALING HELICASE AND ENDONUCLEASE ZRANB3 FAMILY MEMBER"/>
    <property type="match status" value="1"/>
</dbReference>
<dbReference type="PANTHER" id="PTHR45766:SF6">
    <property type="entry name" value="SWI_SNF-RELATED MATRIX-ASSOCIATED ACTIN-DEPENDENT REGULATOR OF CHROMATIN SUBFAMILY A-LIKE PROTEIN 1"/>
    <property type="match status" value="1"/>
</dbReference>
<feature type="coiled-coil region" evidence="5">
    <location>
        <begin position="684"/>
        <end position="731"/>
    </location>
</feature>
<dbReference type="PROSITE" id="PS51192">
    <property type="entry name" value="HELICASE_ATP_BIND_1"/>
    <property type="match status" value="1"/>
</dbReference>
<dbReference type="InterPro" id="IPR014001">
    <property type="entry name" value="Helicase_ATP-bd"/>
</dbReference>
<evidence type="ECO:0000313" key="8">
    <source>
        <dbReference type="EMBL" id="MBP1466248.1"/>
    </source>
</evidence>
<proteinExistence type="predicted"/>
<keyword evidence="2" id="KW-0378">Hydrolase</keyword>
<dbReference type="RefSeq" id="WP_135478250.1">
    <property type="nucleotide sequence ID" value="NZ_SIJK02000017.1"/>
</dbReference>
<protein>
    <submittedName>
        <fullName evidence="8">DEAD/DEAH box helicase</fullName>
    </submittedName>
</protein>
<dbReference type="Pfam" id="PF00176">
    <property type="entry name" value="SNF2-rel_dom"/>
    <property type="match status" value="1"/>
</dbReference>
<name>A0ABS4D9Z7_9CHLR</name>
<dbReference type="SMART" id="SM00490">
    <property type="entry name" value="HELICc"/>
    <property type="match status" value="1"/>
</dbReference>
<evidence type="ECO:0000313" key="9">
    <source>
        <dbReference type="Proteomes" id="UP001193081"/>
    </source>
</evidence>
<comment type="caution">
    <text evidence="8">The sequence shown here is derived from an EMBL/GenBank/DDBJ whole genome shotgun (WGS) entry which is preliminary data.</text>
</comment>
<keyword evidence="5" id="KW-0175">Coiled coil</keyword>
<dbReference type="InterPro" id="IPR049730">
    <property type="entry name" value="SNF2/RAD54-like_C"/>
</dbReference>
<dbReference type="InterPro" id="IPR038718">
    <property type="entry name" value="SNF2-like_sf"/>
</dbReference>
<evidence type="ECO:0000256" key="3">
    <source>
        <dbReference type="ARBA" id="ARBA00022806"/>
    </source>
</evidence>
<dbReference type="Pfam" id="PF00271">
    <property type="entry name" value="Helicase_C"/>
    <property type="match status" value="1"/>
</dbReference>
<dbReference type="InterPro" id="IPR001650">
    <property type="entry name" value="Helicase_C-like"/>
</dbReference>
<evidence type="ECO:0000259" key="7">
    <source>
        <dbReference type="PROSITE" id="PS51194"/>
    </source>
</evidence>
<feature type="domain" description="Helicase C-terminal" evidence="7">
    <location>
        <begin position="499"/>
        <end position="662"/>
    </location>
</feature>
<gene>
    <name evidence="8" type="ORF">EYB53_011075</name>
</gene>
<keyword evidence="3 8" id="KW-0347">Helicase</keyword>
<accession>A0ABS4D9Z7</accession>
<dbReference type="Gene3D" id="3.40.50.10810">
    <property type="entry name" value="Tandem AAA-ATPase domain"/>
    <property type="match status" value="1"/>
</dbReference>
<organism evidence="8 9">
    <name type="scientific">Candidatus Chloroploca mongolica</name>
    <dbReference type="NCBI Taxonomy" id="2528176"/>
    <lineage>
        <taxon>Bacteria</taxon>
        <taxon>Bacillati</taxon>
        <taxon>Chloroflexota</taxon>
        <taxon>Chloroflexia</taxon>
        <taxon>Chloroflexales</taxon>
        <taxon>Chloroflexineae</taxon>
        <taxon>Oscillochloridaceae</taxon>
        <taxon>Candidatus Chloroploca</taxon>
    </lineage>
</organism>
<evidence type="ECO:0000256" key="1">
    <source>
        <dbReference type="ARBA" id="ARBA00022741"/>
    </source>
</evidence>
<dbReference type="InterPro" id="IPR027417">
    <property type="entry name" value="P-loop_NTPase"/>
</dbReference>
<evidence type="ECO:0000256" key="4">
    <source>
        <dbReference type="ARBA" id="ARBA00022840"/>
    </source>
</evidence>
<keyword evidence="4" id="KW-0067">ATP-binding</keyword>
<dbReference type="SUPFAM" id="SSF52540">
    <property type="entry name" value="P-loop containing nucleoside triphosphate hydrolases"/>
    <property type="match status" value="2"/>
</dbReference>
<dbReference type="CDD" id="cd18011">
    <property type="entry name" value="DEXDc_RapA"/>
    <property type="match status" value="1"/>
</dbReference>
<dbReference type="GO" id="GO:0004386">
    <property type="term" value="F:helicase activity"/>
    <property type="evidence" value="ECO:0007669"/>
    <property type="project" value="UniProtKB-KW"/>
</dbReference>
<keyword evidence="9" id="KW-1185">Reference proteome</keyword>
<reference evidence="8 9" key="1">
    <citation type="submission" date="2021-03" db="EMBL/GenBank/DDBJ databases">
        <authorList>
            <person name="Grouzdev D.S."/>
        </authorList>
    </citation>
    <scope>NUCLEOTIDE SEQUENCE [LARGE SCALE GENOMIC DNA]</scope>
    <source>
        <strain evidence="8 9">M50-1</strain>
    </source>
</reference>